<keyword evidence="2" id="KW-1185">Reference proteome</keyword>
<dbReference type="RefSeq" id="WP_016421276.1">
    <property type="nucleotide sequence ID" value="NZ_FNND01000013.1"/>
</dbReference>
<accession>A0A1H2ZQC6</accession>
<reference evidence="1 2" key="1">
    <citation type="submission" date="2016-10" db="EMBL/GenBank/DDBJ databases">
        <authorList>
            <person name="Varghese N."/>
            <person name="Submissions S."/>
        </authorList>
    </citation>
    <scope>NUCLEOTIDE SEQUENCE [LARGE SCALE GENOMIC DNA]</scope>
    <source>
        <strain evidence="1 2">DSM 11449</strain>
    </source>
</reference>
<dbReference type="Proteomes" id="UP000182771">
    <property type="component" value="Unassembled WGS sequence"/>
</dbReference>
<proteinExistence type="predicted"/>
<comment type="caution">
    <text evidence="1">The sequence shown here is derived from an EMBL/GenBank/DDBJ whole genome shotgun (WGS) entry which is preliminary data.</text>
</comment>
<evidence type="ECO:0000313" key="2">
    <source>
        <dbReference type="Proteomes" id="UP000182771"/>
    </source>
</evidence>
<organism evidence="1 2">
    <name type="scientific">Capnocytophaga granulosa</name>
    <dbReference type="NCBI Taxonomy" id="45242"/>
    <lineage>
        <taxon>Bacteria</taxon>
        <taxon>Pseudomonadati</taxon>
        <taxon>Bacteroidota</taxon>
        <taxon>Flavobacteriia</taxon>
        <taxon>Flavobacteriales</taxon>
        <taxon>Flavobacteriaceae</taxon>
        <taxon>Capnocytophaga</taxon>
    </lineage>
</organism>
<dbReference type="EMBL" id="FNND01000013">
    <property type="protein sequence ID" value="SDX19596.1"/>
    <property type="molecule type" value="Genomic_DNA"/>
</dbReference>
<evidence type="ECO:0000313" key="1">
    <source>
        <dbReference type="EMBL" id="SDX19596.1"/>
    </source>
</evidence>
<dbReference type="AlphaFoldDB" id="A0A1H2ZQC6"/>
<protein>
    <submittedName>
        <fullName evidence="1">Uncharacterized protein</fullName>
    </submittedName>
</protein>
<name>A0A1H2ZQC6_9FLAO</name>
<sequence>MNVRILYIIIFNFIQVVSAQDKSVFQKKSIYDICCWGSTIGNINYYHLNTQIQGKRIYMILPTRNEKAREQECTISISKKIENLSIHIDNQELELKNIDAIDYCVPDWMWCKKYKSDFYIAIRLYILCYSSSCNSYYYILMYLHNNKINNYKIIDTESPLSDKQIKHYMRNGLKY</sequence>
<dbReference type="OrthoDB" id="1148073at2"/>
<gene>
    <name evidence="1" type="ORF">SAMN05444420_1132</name>
</gene>
<dbReference type="GeneID" id="85018456"/>